<gene>
    <name evidence="2" type="ORF">ZAZAV_405</name>
</gene>
<sequence length="175" mass="20636">MDLSYDIVLEVMLNVDDAQIYKLAQTCKYMANILSENYFWKRRYEQEGLCLSGEEDGDDVVSRLHSYTINGRVKQTLSALQRTQSFFPGVAIKYTREELCFIFSFRPMMVLEEEEAVYRLTLGMNKKEFYFAIEGRKEIAGKGFLLRHNLSSLITRDTCSEFEMRKLLYRCYMLN</sequence>
<dbReference type="InterPro" id="IPR036047">
    <property type="entry name" value="F-box-like_dom_sf"/>
</dbReference>
<dbReference type="InterPro" id="IPR001810">
    <property type="entry name" value="F-box_dom"/>
</dbReference>
<dbReference type="EMBL" id="LT994652">
    <property type="protein sequence ID" value="SPN79629.1"/>
    <property type="molecule type" value="Genomic_DNA"/>
</dbReference>
<organism evidence="2">
    <name type="scientific">Cedratvirus Zaza IHUMI</name>
    <dbReference type="NCBI Taxonomy" id="2126979"/>
    <lineage>
        <taxon>Viruses</taxon>
        <taxon>Pithoviruses</taxon>
    </lineage>
</organism>
<dbReference type="Gene3D" id="1.20.1280.50">
    <property type="match status" value="1"/>
</dbReference>
<name>A0A2R8FF55_9VIRU</name>
<dbReference type="PROSITE" id="PS50181">
    <property type="entry name" value="FBOX"/>
    <property type="match status" value="1"/>
</dbReference>
<reference evidence="2" key="1">
    <citation type="submission" date="2018-03" db="EMBL/GenBank/DDBJ databases">
        <authorList>
            <consortium name="Urmite Genomes"/>
        </authorList>
    </citation>
    <scope>NUCLEOTIDE SEQUENCE [LARGE SCALE GENOMIC DNA]</scope>
    <source>
        <strain evidence="2">IHUMI-S29</strain>
    </source>
</reference>
<dbReference type="SUPFAM" id="SSF81383">
    <property type="entry name" value="F-box domain"/>
    <property type="match status" value="1"/>
</dbReference>
<proteinExistence type="predicted"/>
<accession>A0A2R8FF55</accession>
<dbReference type="Proteomes" id="UP000270547">
    <property type="component" value="Segment"/>
</dbReference>
<evidence type="ECO:0000259" key="1">
    <source>
        <dbReference type="PROSITE" id="PS50181"/>
    </source>
</evidence>
<feature type="domain" description="F-box" evidence="1">
    <location>
        <begin position="1"/>
        <end position="43"/>
    </location>
</feature>
<protein>
    <submittedName>
        <fullName evidence="2">F-box domain-containing protein</fullName>
    </submittedName>
</protein>
<evidence type="ECO:0000313" key="2">
    <source>
        <dbReference type="EMBL" id="SPN79629.1"/>
    </source>
</evidence>